<dbReference type="AlphaFoldDB" id="A0A1S3IJU7"/>
<gene>
    <name evidence="2" type="primary">LOC106164969</name>
</gene>
<dbReference type="PANTHER" id="PTHR46880">
    <property type="entry name" value="RAS-ASSOCIATING DOMAIN-CONTAINING PROTEIN"/>
    <property type="match status" value="1"/>
</dbReference>
<protein>
    <submittedName>
        <fullName evidence="2">E3 SUMO-protein ligase KIAA1586-like</fullName>
    </submittedName>
</protein>
<dbReference type="RefSeq" id="XP_013398487.1">
    <property type="nucleotide sequence ID" value="XM_013543033.1"/>
</dbReference>
<keyword evidence="1" id="KW-1185">Reference proteome</keyword>
<name>A0A1S3IJU7_LINAN</name>
<accession>A0A1S3IJU7</accession>
<dbReference type="Proteomes" id="UP000085678">
    <property type="component" value="Unplaced"/>
</dbReference>
<dbReference type="SUPFAM" id="SSF53098">
    <property type="entry name" value="Ribonuclease H-like"/>
    <property type="match status" value="1"/>
</dbReference>
<dbReference type="PANTHER" id="PTHR46880:SF9">
    <property type="entry name" value="ZINC FINGER PROTEIN 862"/>
    <property type="match status" value="1"/>
</dbReference>
<evidence type="ECO:0000313" key="1">
    <source>
        <dbReference type="Proteomes" id="UP000085678"/>
    </source>
</evidence>
<dbReference type="OrthoDB" id="10051404at2759"/>
<dbReference type="KEGG" id="lak:106164969"/>
<dbReference type="GeneID" id="106164969"/>
<evidence type="ECO:0000313" key="2">
    <source>
        <dbReference type="RefSeq" id="XP_013398487.1"/>
    </source>
</evidence>
<proteinExistence type="predicted"/>
<organism evidence="1 2">
    <name type="scientific">Lingula anatina</name>
    <name type="common">Brachiopod</name>
    <name type="synonym">Lingula unguis</name>
    <dbReference type="NCBI Taxonomy" id="7574"/>
    <lineage>
        <taxon>Eukaryota</taxon>
        <taxon>Metazoa</taxon>
        <taxon>Spiralia</taxon>
        <taxon>Lophotrochozoa</taxon>
        <taxon>Brachiopoda</taxon>
        <taxon>Linguliformea</taxon>
        <taxon>Lingulata</taxon>
        <taxon>Lingulida</taxon>
        <taxon>Linguloidea</taxon>
        <taxon>Lingulidae</taxon>
        <taxon>Lingula</taxon>
    </lineage>
</organism>
<dbReference type="InterPro" id="IPR012337">
    <property type="entry name" value="RNaseH-like_sf"/>
</dbReference>
<dbReference type="InParanoid" id="A0A1S3IJU7"/>
<reference evidence="2" key="1">
    <citation type="submission" date="2025-08" db="UniProtKB">
        <authorList>
            <consortium name="RefSeq"/>
        </authorList>
    </citation>
    <scope>IDENTIFICATION</scope>
    <source>
        <tissue evidence="2">Gonads</tissue>
    </source>
</reference>
<sequence>MDGATDFSGDDLENIYVRSCNDGNIDDMFLFIGPAQSSTSKDIYNMLHEVLRGLNVEHVVRQKLVGFTADGASNMQGKTSGLVALLKEDYPCIITNHCLAHRLELAFKDCVKEASPKLYDKCITLLLGLYYLYRKSPKSKKSLYRAFDALEQKVLLPTRVGGTCWLPHIHRALHVFLRGYTVFVYHLQNSSHDNAKCEGLAKLATDGHVVVHLLHLSEVVGVLQRLSLVLQKSELSLADACARVDATVP</sequence>